<proteinExistence type="inferred from homology"/>
<evidence type="ECO:0000256" key="1">
    <source>
        <dbReference type="ARBA" id="ARBA00005466"/>
    </source>
</evidence>
<reference evidence="5 6" key="1">
    <citation type="submission" date="2021-08" db="EMBL/GenBank/DDBJ databases">
        <title>Draft Genome Sequence of Phanerochaete sordida strain YK-624.</title>
        <authorList>
            <person name="Mori T."/>
            <person name="Dohra H."/>
            <person name="Suzuki T."/>
            <person name="Kawagishi H."/>
            <person name="Hirai H."/>
        </authorList>
    </citation>
    <scope>NUCLEOTIDE SEQUENCE [LARGE SCALE GENOMIC DNA]</scope>
    <source>
        <strain evidence="5 6">YK-624</strain>
    </source>
</reference>
<dbReference type="PANTHER" id="PTHR13878">
    <property type="entry name" value="GULONOLACTONE OXIDASE"/>
    <property type="match status" value="1"/>
</dbReference>
<dbReference type="EMBL" id="BPQB01000116">
    <property type="protein sequence ID" value="GJE99667.1"/>
    <property type="molecule type" value="Genomic_DNA"/>
</dbReference>
<keyword evidence="3" id="KW-0732">Signal</keyword>
<evidence type="ECO:0000256" key="3">
    <source>
        <dbReference type="SAM" id="SignalP"/>
    </source>
</evidence>
<dbReference type="InterPro" id="IPR036318">
    <property type="entry name" value="FAD-bd_PCMH-like_sf"/>
</dbReference>
<organism evidence="5 6">
    <name type="scientific">Phanerochaete sordida</name>
    <dbReference type="NCBI Taxonomy" id="48140"/>
    <lineage>
        <taxon>Eukaryota</taxon>
        <taxon>Fungi</taxon>
        <taxon>Dikarya</taxon>
        <taxon>Basidiomycota</taxon>
        <taxon>Agaricomycotina</taxon>
        <taxon>Agaricomycetes</taxon>
        <taxon>Polyporales</taxon>
        <taxon>Phanerochaetaceae</taxon>
        <taxon>Phanerochaete</taxon>
    </lineage>
</organism>
<protein>
    <submittedName>
        <fullName evidence="5">FAD-binding domain-containing protein</fullName>
    </submittedName>
</protein>
<dbReference type="OrthoDB" id="9983560at2759"/>
<sequence length="608" mass="65265">MFQLALKSVCVLLGLSCGIIDRFSEVAPGSESSATESCRCLSTEPCWPSDAAFAELESQLSGQLIYPTPAAQPCYVSPESQECQTAKLHWHDGAWRSDNPGATQITNFAGYTAPNGSVQACHLDTTLGYPCERGSVSSVGVDARTNKDLRLAVKFAAKYNLRVVVKNTGHDFLGRSAARGSFLIWTHNLKNILYSEAFKPAHPDNAPIYYDVIHVNAGVQWQEVYDFVFARGRDVVGGVSPGGTVGAIGGWLQGGGHSILSPLHGLGVDNVIQAVVVTSSGELLIANAGYNADLFWALRGGGGGTWGVVVQATIQTHAPRPIVAASFVATINMSRPLAQAPGSPTLRLLFTELVRMTPLLADVGWAGYASVRASEDQAHSAVTLTYIAPASAPTAVPFMDQFFAFARQLALTASDDDGRLSLFTTTITPYPSFGVWEAAHFRGRVGEVGMNLEIGSRLLPPSLLVRDFRAVADALLDLSLQYIGFYTVAGKAVTKVEPDTTAVHPAWRQALVHTVFGSSWPDGSSPDTVNAVRDKIKKGEAALRKMTPDGGAYFNEASLYQADHKSDFFGPHYDRLRAVKKKYDPIDLFVVPGGVGSEDWDADLHCRA</sequence>
<dbReference type="GO" id="GO:0016491">
    <property type="term" value="F:oxidoreductase activity"/>
    <property type="evidence" value="ECO:0007669"/>
    <property type="project" value="UniProtKB-KW"/>
</dbReference>
<dbReference type="GO" id="GO:0071949">
    <property type="term" value="F:FAD binding"/>
    <property type="evidence" value="ECO:0007669"/>
    <property type="project" value="InterPro"/>
</dbReference>
<dbReference type="Gene3D" id="3.30.465.10">
    <property type="match status" value="2"/>
</dbReference>
<dbReference type="Proteomes" id="UP000703269">
    <property type="component" value="Unassembled WGS sequence"/>
</dbReference>
<dbReference type="AlphaFoldDB" id="A0A9P3GQI8"/>
<evidence type="ECO:0000313" key="6">
    <source>
        <dbReference type="Proteomes" id="UP000703269"/>
    </source>
</evidence>
<dbReference type="InterPro" id="IPR050432">
    <property type="entry name" value="FAD-linked_Oxidoreductases_BP"/>
</dbReference>
<evidence type="ECO:0000256" key="2">
    <source>
        <dbReference type="ARBA" id="ARBA00023002"/>
    </source>
</evidence>
<dbReference type="PANTHER" id="PTHR13878:SF91">
    <property type="entry name" value="FAD BINDING DOMAIN PROTEIN (AFU_ORTHOLOGUE AFUA_6G12070)-RELATED"/>
    <property type="match status" value="1"/>
</dbReference>
<dbReference type="InterPro" id="IPR012951">
    <property type="entry name" value="BBE"/>
</dbReference>
<dbReference type="InterPro" id="IPR016166">
    <property type="entry name" value="FAD-bd_PCMH"/>
</dbReference>
<evidence type="ECO:0000313" key="5">
    <source>
        <dbReference type="EMBL" id="GJE99667.1"/>
    </source>
</evidence>
<dbReference type="SUPFAM" id="SSF56176">
    <property type="entry name" value="FAD-binding/transporter-associated domain-like"/>
    <property type="match status" value="1"/>
</dbReference>
<accession>A0A9P3GQI8</accession>
<dbReference type="Pfam" id="PF08031">
    <property type="entry name" value="BBE"/>
    <property type="match status" value="1"/>
</dbReference>
<keyword evidence="2" id="KW-0560">Oxidoreductase</keyword>
<feature type="signal peptide" evidence="3">
    <location>
        <begin position="1"/>
        <end position="18"/>
    </location>
</feature>
<feature type="domain" description="FAD-binding PCMH-type" evidence="4">
    <location>
        <begin position="133"/>
        <end position="319"/>
    </location>
</feature>
<keyword evidence="6" id="KW-1185">Reference proteome</keyword>
<dbReference type="Pfam" id="PF01565">
    <property type="entry name" value="FAD_binding_4"/>
    <property type="match status" value="1"/>
</dbReference>
<gene>
    <name evidence="5" type="ORF">PsYK624_159380</name>
</gene>
<feature type="chain" id="PRO_5040278755" evidence="3">
    <location>
        <begin position="19"/>
        <end position="608"/>
    </location>
</feature>
<dbReference type="InterPro" id="IPR016169">
    <property type="entry name" value="FAD-bd_PCMH_sub2"/>
</dbReference>
<dbReference type="PROSITE" id="PS51387">
    <property type="entry name" value="FAD_PCMH"/>
    <property type="match status" value="1"/>
</dbReference>
<evidence type="ECO:0000259" key="4">
    <source>
        <dbReference type="PROSITE" id="PS51387"/>
    </source>
</evidence>
<comment type="caution">
    <text evidence="5">The sequence shown here is derived from an EMBL/GenBank/DDBJ whole genome shotgun (WGS) entry which is preliminary data.</text>
</comment>
<name>A0A9P3GQI8_9APHY</name>
<comment type="similarity">
    <text evidence="1">Belongs to the oxygen-dependent FAD-linked oxidoreductase family.</text>
</comment>
<dbReference type="InterPro" id="IPR006094">
    <property type="entry name" value="Oxid_FAD_bind_N"/>
</dbReference>